<dbReference type="AlphaFoldDB" id="A0A076LHH5"/>
<dbReference type="HOGENOM" id="CLU_136831_0_0_6"/>
<dbReference type="KEGG" id="ete:ETEE_1504"/>
<dbReference type="InterPro" id="IPR036873">
    <property type="entry name" value="Rhodanese-like_dom_sf"/>
</dbReference>
<dbReference type="SUPFAM" id="SSF52821">
    <property type="entry name" value="Rhodanese/Cell cycle control phosphatase"/>
    <property type="match status" value="1"/>
</dbReference>
<dbReference type="InterPro" id="IPR001763">
    <property type="entry name" value="Rhodanese-like_dom"/>
</dbReference>
<dbReference type="Gene3D" id="3.40.250.10">
    <property type="entry name" value="Rhodanese-like domain"/>
    <property type="match status" value="1"/>
</dbReference>
<feature type="chain" id="PRO_5001714562" evidence="1">
    <location>
        <begin position="24"/>
        <end position="140"/>
    </location>
</feature>
<reference evidence="3 4" key="1">
    <citation type="journal article" date="2012" name="PLoS ONE">
        <title>Edwardsiella comparative phylogenomics reveal the new intra/inter-species taxonomic relationships, virulence evolution and niche adaptation mechanisms.</title>
        <authorList>
            <person name="Yang M."/>
            <person name="Lv Y."/>
            <person name="Xiao J."/>
            <person name="Wu H."/>
            <person name="Zheng H."/>
            <person name="Liu Q."/>
            <person name="Zhang Y."/>
            <person name="Wang Q."/>
        </authorList>
    </citation>
    <scope>NUCLEOTIDE SEQUENCE [LARGE SCALE GENOMIC DNA]</scope>
    <source>
        <strain evidence="4">080813</strain>
    </source>
</reference>
<dbReference type="EMBL" id="CP006664">
    <property type="protein sequence ID" value="AIJ07955.1"/>
    <property type="molecule type" value="Genomic_DNA"/>
</dbReference>
<dbReference type="PROSITE" id="PS50206">
    <property type="entry name" value="RHODANESE_3"/>
    <property type="match status" value="1"/>
</dbReference>
<accession>A0A076LHH5</accession>
<gene>
    <name evidence="3" type="ORF">ETEE_1504</name>
</gene>
<evidence type="ECO:0000256" key="1">
    <source>
        <dbReference type="SAM" id="SignalP"/>
    </source>
</evidence>
<keyword evidence="1" id="KW-0732">Signal</keyword>
<feature type="signal peptide" evidence="1">
    <location>
        <begin position="1"/>
        <end position="23"/>
    </location>
</feature>
<dbReference type="Pfam" id="PF00581">
    <property type="entry name" value="Rhodanese"/>
    <property type="match status" value="1"/>
</dbReference>
<dbReference type="RefSeq" id="WP_034163879.1">
    <property type="nucleotide sequence ID" value="NZ_CP006664.1"/>
</dbReference>
<dbReference type="GeneID" id="33939130"/>
<dbReference type="Proteomes" id="UP000028681">
    <property type="component" value="Chromosome"/>
</dbReference>
<dbReference type="CDD" id="cd00158">
    <property type="entry name" value="RHOD"/>
    <property type="match status" value="1"/>
</dbReference>
<dbReference type="SMART" id="SM00450">
    <property type="entry name" value="RHOD"/>
    <property type="match status" value="1"/>
</dbReference>
<evidence type="ECO:0000313" key="3">
    <source>
        <dbReference type="EMBL" id="AIJ07955.1"/>
    </source>
</evidence>
<evidence type="ECO:0000313" key="4">
    <source>
        <dbReference type="Proteomes" id="UP000028681"/>
    </source>
</evidence>
<protein>
    <submittedName>
        <fullName evidence="3">Rhodanese domain-containing protein</fullName>
    </submittedName>
</protein>
<name>A0A076LHH5_9GAMM</name>
<feature type="domain" description="Rhodanese" evidence="2">
    <location>
        <begin position="47"/>
        <end position="136"/>
    </location>
</feature>
<organism evidence="3 4">
    <name type="scientific">Edwardsiella anguillarum ET080813</name>
    <dbReference type="NCBI Taxonomy" id="667120"/>
    <lineage>
        <taxon>Bacteria</taxon>
        <taxon>Pseudomonadati</taxon>
        <taxon>Pseudomonadota</taxon>
        <taxon>Gammaproteobacteria</taxon>
        <taxon>Enterobacterales</taxon>
        <taxon>Hafniaceae</taxon>
        <taxon>Edwardsiella</taxon>
    </lineage>
</organism>
<evidence type="ECO:0000259" key="2">
    <source>
        <dbReference type="PROSITE" id="PS50206"/>
    </source>
</evidence>
<proteinExistence type="predicted"/>
<sequence>MIRSPSPTAMLLVLTIVSGTVCATDAPTPEAHEPSVISMRAAEALLGKPNVYFLDANTPEIWQQGHIPGAIYINQANWPVLLPADRRATLIFYCANRLCMASYDAAGTAMSLGYRQVFHMADGIFGWITSGRAIEKADTA</sequence>